<sequence>MKKILLSLAMCFMSTMTFAQKEVTIKAGTLIPFQSVNTVKAADVDEGQKLNFRVARDINVDGVTAIPYGSMVSATVLKAKKSSWWGTRGRLQASITEIVMPDGTVIPITNGNFEVKGKNRTALSVVLFLFVTIPACCITGSRAEMPAGYEIVGNVASTVKVKVE</sequence>
<protein>
    <submittedName>
        <fullName evidence="2">Conjugation TrbI-like protein</fullName>
    </submittedName>
</protein>
<dbReference type="EMBL" id="FRCJ01000007">
    <property type="protein sequence ID" value="SHM84663.1"/>
    <property type="molecule type" value="Genomic_DNA"/>
</dbReference>
<evidence type="ECO:0000313" key="2">
    <source>
        <dbReference type="EMBL" id="SHM84663.1"/>
    </source>
</evidence>
<feature type="chain" id="PRO_5009928078" evidence="1">
    <location>
        <begin position="20"/>
        <end position="164"/>
    </location>
</feature>
<keyword evidence="1" id="KW-0732">Signal</keyword>
<dbReference type="RefSeq" id="WP_073046839.1">
    <property type="nucleotide sequence ID" value="NZ_FOLF01000004.1"/>
</dbReference>
<proteinExistence type="predicted"/>
<dbReference type="InterPro" id="IPR042217">
    <property type="entry name" value="T4SS_VirB10/TrbI"/>
</dbReference>
<gene>
    <name evidence="2" type="ORF">SAMN04488494_2731</name>
</gene>
<name>A0A1M7M392_XYLRU</name>
<evidence type="ECO:0000313" key="3">
    <source>
        <dbReference type="Proteomes" id="UP000184280"/>
    </source>
</evidence>
<dbReference type="Gene3D" id="2.40.128.260">
    <property type="entry name" value="Type IV secretion system, VirB10/TraB/TrbI"/>
    <property type="match status" value="1"/>
</dbReference>
<evidence type="ECO:0000256" key="1">
    <source>
        <dbReference type="SAM" id="SignalP"/>
    </source>
</evidence>
<reference evidence="2 3" key="1">
    <citation type="submission" date="2016-11" db="EMBL/GenBank/DDBJ databases">
        <authorList>
            <person name="Jaros S."/>
            <person name="Januszkiewicz K."/>
            <person name="Wedrychowicz H."/>
        </authorList>
    </citation>
    <scope>NUCLEOTIDE SEQUENCE [LARGE SCALE GENOMIC DNA]</scope>
    <source>
        <strain evidence="2 3">BPI-34</strain>
    </source>
</reference>
<dbReference type="AlphaFoldDB" id="A0A1M7M392"/>
<dbReference type="Proteomes" id="UP000184280">
    <property type="component" value="Unassembled WGS sequence"/>
</dbReference>
<feature type="signal peptide" evidence="1">
    <location>
        <begin position="1"/>
        <end position="19"/>
    </location>
</feature>
<accession>A0A1M7M392</accession>
<organism evidence="2 3">
    <name type="scientific">Xylanibacter ruminicola</name>
    <name type="common">Prevotella ruminicola</name>
    <dbReference type="NCBI Taxonomy" id="839"/>
    <lineage>
        <taxon>Bacteria</taxon>
        <taxon>Pseudomonadati</taxon>
        <taxon>Bacteroidota</taxon>
        <taxon>Bacteroidia</taxon>
        <taxon>Bacteroidales</taxon>
        <taxon>Prevotellaceae</taxon>
        <taxon>Xylanibacter</taxon>
    </lineage>
</organism>
<dbReference type="OrthoDB" id="1069633at2"/>